<keyword evidence="1" id="KW-1133">Transmembrane helix</keyword>
<gene>
    <name evidence="2" type="ORF">HMPREF9333_01640</name>
</gene>
<keyword evidence="1" id="KW-0812">Transmembrane</keyword>
<dbReference type="AlphaFoldDB" id="G5GJA0"/>
<dbReference type="eggNOG" id="COG4965">
    <property type="taxonomic scope" value="Bacteria"/>
</dbReference>
<name>G5GJA0_9FIRM</name>
<accession>G5GJA0</accession>
<reference evidence="2 3" key="1">
    <citation type="submission" date="2011-08" db="EMBL/GenBank/DDBJ databases">
        <title>The Genome Sequence of Johnsonella ignava ATCC 51276.</title>
        <authorList>
            <consortium name="The Broad Institute Genome Sequencing Platform"/>
            <person name="Earl A."/>
            <person name="Ward D."/>
            <person name="Feldgarden M."/>
            <person name="Gevers D."/>
            <person name="Izard J."/>
            <person name="Blanton J.M."/>
            <person name="Baranova O.V."/>
            <person name="Dewhirst F.E."/>
            <person name="Young S.K."/>
            <person name="Zeng Q."/>
            <person name="Gargeya S."/>
            <person name="Fitzgerald M."/>
            <person name="Haas B."/>
            <person name="Abouelleil A."/>
            <person name="Alvarado L."/>
            <person name="Arachchi H.M."/>
            <person name="Berlin A."/>
            <person name="Brown A."/>
            <person name="Chapman S.B."/>
            <person name="Chen Z."/>
            <person name="Dunbar C."/>
            <person name="Freedman E."/>
            <person name="Gearin G."/>
            <person name="Gellesch M."/>
            <person name="Goldberg J."/>
            <person name="Griggs A."/>
            <person name="Gujja S."/>
            <person name="Heiman D."/>
            <person name="Howarth C."/>
            <person name="Larson L."/>
            <person name="Lui A."/>
            <person name="MacDonald P.J.P."/>
            <person name="Montmayeur A."/>
            <person name="Murphy C."/>
            <person name="Neiman D."/>
            <person name="Pearson M."/>
            <person name="Priest M."/>
            <person name="Roberts A."/>
            <person name="Saif S."/>
            <person name="Shea T."/>
            <person name="Shenoy N."/>
            <person name="Sisk P."/>
            <person name="Stolte C."/>
            <person name="Sykes S."/>
            <person name="Wortman J."/>
            <person name="Nusbaum C."/>
            <person name="Birren B."/>
        </authorList>
    </citation>
    <scope>NUCLEOTIDE SEQUENCE [LARGE SCALE GENOMIC DNA]</scope>
    <source>
        <strain evidence="2 3">ATCC 51276</strain>
    </source>
</reference>
<keyword evidence="1" id="KW-0472">Membrane</keyword>
<evidence type="ECO:0008006" key="4">
    <source>
        <dbReference type="Google" id="ProtNLM"/>
    </source>
</evidence>
<evidence type="ECO:0000313" key="2">
    <source>
        <dbReference type="EMBL" id="EHI55225.1"/>
    </source>
</evidence>
<dbReference type="Proteomes" id="UP000003011">
    <property type="component" value="Unassembled WGS sequence"/>
</dbReference>
<dbReference type="RefSeq" id="WP_005541406.1">
    <property type="nucleotide sequence ID" value="NZ_JH378834.1"/>
</dbReference>
<dbReference type="EMBL" id="ACZL01000026">
    <property type="protein sequence ID" value="EHI55225.1"/>
    <property type="molecule type" value="Genomic_DNA"/>
</dbReference>
<proteinExistence type="predicted"/>
<feature type="transmembrane region" description="Helical" evidence="1">
    <location>
        <begin position="38"/>
        <end position="54"/>
    </location>
</feature>
<protein>
    <recommendedName>
        <fullName evidence="4">Type II secretion system protein GspF domain-containing protein</fullName>
    </recommendedName>
</protein>
<keyword evidence="3" id="KW-1185">Reference proteome</keyword>
<dbReference type="PANTHER" id="PTHR35007:SF1">
    <property type="entry name" value="PILUS ASSEMBLY PROTEIN"/>
    <property type="match status" value="1"/>
</dbReference>
<evidence type="ECO:0000256" key="1">
    <source>
        <dbReference type="SAM" id="Phobius"/>
    </source>
</evidence>
<feature type="transmembrane region" description="Helical" evidence="1">
    <location>
        <begin position="191"/>
        <end position="211"/>
    </location>
</feature>
<dbReference type="PANTHER" id="PTHR35007">
    <property type="entry name" value="INTEGRAL MEMBRANE PROTEIN-RELATED"/>
    <property type="match status" value="1"/>
</dbReference>
<sequence>MKDYNIYKFSLSERFKYILTAVFASAVISYIFYRSIVFFVVLLPFSFFYPKFITEKLIKKRKQRLEGEFKEALLIMTSLLSAGYSLENTVKESINELKLLYVKPTYIIPEFEYMNHLIFMNIPVEKVFEDFGERSGVDDIKNFARVLKAGKRSGGGLVPIISHTASVISDKIRIKEEIYTMTSAKRYEQKIMNLFPIFIVLYIDSTSPGFFNLMYSTLIGRAVMTVCLIIYLFAYYLSGKLLDIEL</sequence>
<feature type="transmembrane region" description="Helical" evidence="1">
    <location>
        <begin position="217"/>
        <end position="237"/>
    </location>
</feature>
<organism evidence="2 3">
    <name type="scientific">Johnsonella ignava ATCC 51276</name>
    <dbReference type="NCBI Taxonomy" id="679200"/>
    <lineage>
        <taxon>Bacteria</taxon>
        <taxon>Bacillati</taxon>
        <taxon>Bacillota</taxon>
        <taxon>Clostridia</taxon>
        <taxon>Lachnospirales</taxon>
        <taxon>Lachnospiraceae</taxon>
        <taxon>Johnsonella</taxon>
    </lineage>
</organism>
<dbReference type="HOGENOM" id="CLU_079577_1_0_9"/>
<evidence type="ECO:0000313" key="3">
    <source>
        <dbReference type="Proteomes" id="UP000003011"/>
    </source>
</evidence>
<comment type="caution">
    <text evidence="2">The sequence shown here is derived from an EMBL/GenBank/DDBJ whole genome shotgun (WGS) entry which is preliminary data.</text>
</comment>
<dbReference type="STRING" id="679200.HMPREF9333_01640"/>